<dbReference type="AlphaFoldDB" id="A0A8X6N0H8"/>
<evidence type="ECO:0000313" key="1">
    <source>
        <dbReference type="EMBL" id="GFS87320.1"/>
    </source>
</evidence>
<evidence type="ECO:0000313" key="2">
    <source>
        <dbReference type="Proteomes" id="UP000887013"/>
    </source>
</evidence>
<name>A0A8X6N0H8_NEPPI</name>
<dbReference type="OrthoDB" id="10456123at2759"/>
<accession>A0A8X6N0H8</accession>
<comment type="caution">
    <text evidence="1">The sequence shown here is derived from an EMBL/GenBank/DDBJ whole genome shotgun (WGS) entry which is preliminary data.</text>
</comment>
<gene>
    <name evidence="1" type="ORF">NPIL_396491</name>
</gene>
<organism evidence="1 2">
    <name type="scientific">Nephila pilipes</name>
    <name type="common">Giant wood spider</name>
    <name type="synonym">Nephila maculata</name>
    <dbReference type="NCBI Taxonomy" id="299642"/>
    <lineage>
        <taxon>Eukaryota</taxon>
        <taxon>Metazoa</taxon>
        <taxon>Ecdysozoa</taxon>
        <taxon>Arthropoda</taxon>
        <taxon>Chelicerata</taxon>
        <taxon>Arachnida</taxon>
        <taxon>Araneae</taxon>
        <taxon>Araneomorphae</taxon>
        <taxon>Entelegynae</taxon>
        <taxon>Araneoidea</taxon>
        <taxon>Nephilidae</taxon>
        <taxon>Nephila</taxon>
    </lineage>
</organism>
<sequence>MPIPSMVIINLGIPDVDETKLLQFGTFQGEKRIPFRKPTSLCRGAPYIRKPGKIGKDGGKDLYIAMTPNIPSPSVLKARYFDIPDSICMTASTGETPSYAGFQQVPNQSNFCPVYLGDPFVTRNKTKNNEEKECETRYFVSFGDGWLTSWSHCSFALQGADGQGGGNYPSLIV</sequence>
<protein>
    <submittedName>
        <fullName evidence="1">Uncharacterized protein</fullName>
    </submittedName>
</protein>
<dbReference type="Proteomes" id="UP000887013">
    <property type="component" value="Unassembled WGS sequence"/>
</dbReference>
<dbReference type="EMBL" id="BMAW01004173">
    <property type="protein sequence ID" value="GFS87320.1"/>
    <property type="molecule type" value="Genomic_DNA"/>
</dbReference>
<reference evidence="1" key="1">
    <citation type="submission" date="2020-08" db="EMBL/GenBank/DDBJ databases">
        <title>Multicomponent nature underlies the extraordinary mechanical properties of spider dragline silk.</title>
        <authorList>
            <person name="Kono N."/>
            <person name="Nakamura H."/>
            <person name="Mori M."/>
            <person name="Yoshida Y."/>
            <person name="Ohtoshi R."/>
            <person name="Malay A.D."/>
            <person name="Moran D.A.P."/>
            <person name="Tomita M."/>
            <person name="Numata K."/>
            <person name="Arakawa K."/>
        </authorList>
    </citation>
    <scope>NUCLEOTIDE SEQUENCE</scope>
</reference>
<proteinExistence type="predicted"/>
<keyword evidence="2" id="KW-1185">Reference proteome</keyword>